<dbReference type="EMBL" id="LKAJ02000001">
    <property type="protein sequence ID" value="MCS5709825.1"/>
    <property type="molecule type" value="Genomic_DNA"/>
</dbReference>
<dbReference type="PANTHER" id="PTHR13090">
    <property type="entry name" value="ARGININE-HYDROXYLASE NDUFAF5, MITOCHONDRIAL"/>
    <property type="match status" value="1"/>
</dbReference>
<dbReference type="Gene3D" id="3.40.50.150">
    <property type="entry name" value="Vaccinia Virus protein VP39"/>
    <property type="match status" value="1"/>
</dbReference>
<dbReference type="InterPro" id="IPR029063">
    <property type="entry name" value="SAM-dependent_MTases_sf"/>
</dbReference>
<dbReference type="PANTHER" id="PTHR13090:SF1">
    <property type="entry name" value="ARGININE-HYDROXYLASE NDUFAF5, MITOCHONDRIAL"/>
    <property type="match status" value="1"/>
</dbReference>
<dbReference type="STRING" id="295108.HT99x_02763"/>
<gene>
    <name evidence="8 10" type="primary">bioC</name>
    <name evidence="11" type="ORF">HT99x_000135</name>
    <name evidence="10" type="ORF">HT99x_02763</name>
</gene>
<dbReference type="CDD" id="cd02440">
    <property type="entry name" value="AdoMet_MTases"/>
    <property type="match status" value="1"/>
</dbReference>
<reference evidence="10" key="1">
    <citation type="submission" date="2015-09" db="EMBL/GenBank/DDBJ databases">
        <title>Draft Genome Sequences of Two Novel Amoeba-resistant Intranuclear Bacteria, Candidatus Berkiella cookevillensis and Candidatus Berkiella aquae.</title>
        <authorList>
            <person name="Mehari Y.T."/>
            <person name="Arivett B.A."/>
            <person name="Farone A.L."/>
            <person name="Gunderson J.H."/>
            <person name="Farone M.B."/>
        </authorList>
    </citation>
    <scope>NUCLEOTIDE SEQUENCE [LARGE SCALE GENOMIC DNA]</scope>
    <source>
        <strain evidence="10">HT99</strain>
    </source>
</reference>
<evidence type="ECO:0000256" key="7">
    <source>
        <dbReference type="ARBA" id="ARBA00022756"/>
    </source>
</evidence>
<sequence>MNKNDIARSFSLAAKTYDHHAFVQQEIGHRLIERLDYIKQTPRLILDVGSGTGHLTRILQQKFPDSMVLGLDIAQGMAQFAKSKQSWQFWKNNPHYLCADAESLPFANASIDFIFSNFTLQWCANLSQTFAEFKRVLKPEGMIFFSTLGPQTLHELKSSFAAVDNKTHVNEFVDMHDIGDHLLNLRFSDPVIDMEMLTIEYPDVNTLLTDLKGTGAHNMNVDRPEGCISKHMFQRMIEAYSHFKQPNGCIPASYEIIYGHAWQQQPSHLYSEDKDGFIRIPANKIPRLEI</sequence>
<dbReference type="GO" id="GO:0010340">
    <property type="term" value="F:carboxyl-O-methyltransferase activity"/>
    <property type="evidence" value="ECO:0007669"/>
    <property type="project" value="UniProtKB-UniRule"/>
</dbReference>
<comment type="similarity">
    <text evidence="8">Belongs to the methyltransferase superfamily.</text>
</comment>
<dbReference type="OrthoDB" id="9760689at2"/>
<comment type="caution">
    <text evidence="10">The sequence shown here is derived from an EMBL/GenBank/DDBJ whole genome shotgun (WGS) entry which is preliminary data.</text>
</comment>
<evidence type="ECO:0000313" key="10">
    <source>
        <dbReference type="EMBL" id="KRG19389.1"/>
    </source>
</evidence>
<keyword evidence="7 8" id="KW-0093">Biotin biosynthesis</keyword>
<reference evidence="11" key="3">
    <citation type="submission" date="2021-06" db="EMBL/GenBank/DDBJ databases">
        <title>Genomic Description and Analysis of Intracellular Bacteria, Candidatus Berkiella cookevillensis and Candidatus Berkiella aquae.</title>
        <authorList>
            <person name="Kidane D.T."/>
            <person name="Mehari Y.T."/>
            <person name="Rice F.C."/>
            <person name="Arivett B.A."/>
            <person name="Farone A.L."/>
            <person name="Berk S.G."/>
            <person name="Farone M.B."/>
        </authorList>
    </citation>
    <scope>NUCLEOTIDE SEQUENCE</scope>
    <source>
        <strain evidence="11">HT99</strain>
    </source>
</reference>
<evidence type="ECO:0000256" key="4">
    <source>
        <dbReference type="ARBA" id="ARBA00022603"/>
    </source>
</evidence>
<name>A0A0Q9YFR6_9GAMM</name>
<evidence type="ECO:0000313" key="11">
    <source>
        <dbReference type="EMBL" id="MCS5709825.1"/>
    </source>
</evidence>
<protein>
    <recommendedName>
        <fullName evidence="3 8">Malonyl-[acyl-carrier protein] O-methyltransferase</fullName>
        <shortName evidence="8">Malonyl-ACP O-methyltransferase</shortName>
        <ecNumber evidence="3 8">2.1.1.197</ecNumber>
    </recommendedName>
    <alternativeName>
        <fullName evidence="8">Biotin synthesis protein BioC</fullName>
    </alternativeName>
</protein>
<dbReference type="InterPro" id="IPR011814">
    <property type="entry name" value="BioC"/>
</dbReference>
<dbReference type="GO" id="GO:0032259">
    <property type="term" value="P:methylation"/>
    <property type="evidence" value="ECO:0007669"/>
    <property type="project" value="UniProtKB-KW"/>
</dbReference>
<dbReference type="NCBIfam" id="TIGR02072">
    <property type="entry name" value="BioC"/>
    <property type="match status" value="1"/>
</dbReference>
<dbReference type="EMBL" id="LKAJ01000016">
    <property type="protein sequence ID" value="KRG19389.1"/>
    <property type="molecule type" value="Genomic_DNA"/>
</dbReference>
<dbReference type="EC" id="2.1.1.197" evidence="3 8"/>
<comment type="catalytic activity">
    <reaction evidence="1 8">
        <text>malonyl-[ACP] + S-adenosyl-L-methionine = malonyl-[ACP] methyl ester + S-adenosyl-L-homocysteine</text>
        <dbReference type="Rhea" id="RHEA:17105"/>
        <dbReference type="Rhea" id="RHEA-COMP:9623"/>
        <dbReference type="Rhea" id="RHEA-COMP:9954"/>
        <dbReference type="ChEBI" id="CHEBI:57856"/>
        <dbReference type="ChEBI" id="CHEBI:59789"/>
        <dbReference type="ChEBI" id="CHEBI:78449"/>
        <dbReference type="ChEBI" id="CHEBI:78845"/>
        <dbReference type="EC" id="2.1.1.197"/>
    </reaction>
</comment>
<keyword evidence="4 8" id="KW-0489">Methyltransferase</keyword>
<evidence type="ECO:0000256" key="1">
    <source>
        <dbReference type="ARBA" id="ARBA00000852"/>
    </source>
</evidence>
<dbReference type="HAMAP" id="MF_00835">
    <property type="entry name" value="BioC"/>
    <property type="match status" value="1"/>
</dbReference>
<dbReference type="UniPathway" id="UPA00078"/>
<evidence type="ECO:0000259" key="9">
    <source>
        <dbReference type="Pfam" id="PF08241"/>
    </source>
</evidence>
<dbReference type="InterPro" id="IPR050602">
    <property type="entry name" value="Malonyl-ACP_OMT"/>
</dbReference>
<keyword evidence="5 8" id="KW-0808">Transferase</keyword>
<evidence type="ECO:0000256" key="5">
    <source>
        <dbReference type="ARBA" id="ARBA00022679"/>
    </source>
</evidence>
<evidence type="ECO:0000256" key="8">
    <source>
        <dbReference type="HAMAP-Rule" id="MF_00835"/>
    </source>
</evidence>
<dbReference type="RefSeq" id="WP_075067364.1">
    <property type="nucleotide sequence ID" value="NZ_LKAJ02000001.1"/>
</dbReference>
<comment type="pathway">
    <text evidence="2 8">Cofactor biosynthesis; biotin biosynthesis.</text>
</comment>
<dbReference type="Proteomes" id="UP000051497">
    <property type="component" value="Unassembled WGS sequence"/>
</dbReference>
<organism evidence="10">
    <name type="scientific">Candidatus Berkiella aquae</name>
    <dbReference type="NCBI Taxonomy" id="295108"/>
    <lineage>
        <taxon>Bacteria</taxon>
        <taxon>Pseudomonadati</taxon>
        <taxon>Pseudomonadota</taxon>
        <taxon>Gammaproteobacteria</taxon>
        <taxon>Candidatus Berkiellales</taxon>
        <taxon>Candidatus Berkiellaceae</taxon>
        <taxon>Candidatus Berkiella</taxon>
    </lineage>
</organism>
<evidence type="ECO:0000313" key="12">
    <source>
        <dbReference type="Proteomes" id="UP000051497"/>
    </source>
</evidence>
<dbReference type="Pfam" id="PF08241">
    <property type="entry name" value="Methyltransf_11"/>
    <property type="match status" value="1"/>
</dbReference>
<keyword evidence="12" id="KW-1185">Reference proteome</keyword>
<dbReference type="GO" id="GO:0008757">
    <property type="term" value="F:S-adenosylmethionine-dependent methyltransferase activity"/>
    <property type="evidence" value="ECO:0007669"/>
    <property type="project" value="InterPro"/>
</dbReference>
<dbReference type="GO" id="GO:0102130">
    <property type="term" value="F:malonyl-CoA methyltransferase activity"/>
    <property type="evidence" value="ECO:0007669"/>
    <property type="project" value="UniProtKB-EC"/>
</dbReference>
<accession>A0A0Q9YFR6</accession>
<evidence type="ECO:0000256" key="3">
    <source>
        <dbReference type="ARBA" id="ARBA00012327"/>
    </source>
</evidence>
<evidence type="ECO:0000256" key="2">
    <source>
        <dbReference type="ARBA" id="ARBA00004746"/>
    </source>
</evidence>
<dbReference type="GO" id="GO:0009102">
    <property type="term" value="P:biotin biosynthetic process"/>
    <property type="evidence" value="ECO:0007669"/>
    <property type="project" value="UniProtKB-UniRule"/>
</dbReference>
<evidence type="ECO:0000256" key="6">
    <source>
        <dbReference type="ARBA" id="ARBA00022691"/>
    </source>
</evidence>
<dbReference type="AlphaFoldDB" id="A0A0Q9YFR6"/>
<proteinExistence type="inferred from homology"/>
<keyword evidence="6 8" id="KW-0949">S-adenosyl-L-methionine</keyword>
<dbReference type="SUPFAM" id="SSF53335">
    <property type="entry name" value="S-adenosyl-L-methionine-dependent methyltransferases"/>
    <property type="match status" value="1"/>
</dbReference>
<comment type="function">
    <text evidence="8">Converts the free carboxyl group of a malonyl-thioester to its methyl ester by transfer of a methyl group from S-adenosyl-L-methionine (SAM). It allows to synthesize pimeloyl-ACP via the fatty acid synthetic pathway.</text>
</comment>
<feature type="domain" description="Methyltransferase type 11" evidence="9">
    <location>
        <begin position="46"/>
        <end position="145"/>
    </location>
</feature>
<reference evidence="11" key="2">
    <citation type="journal article" date="2016" name="Genome Announc.">
        <title>Draft Genome Sequences of Two Novel Amoeba-Resistant Intranuclear Bacteria, 'Candidatus Berkiella cookevillensis' and 'Candidatus Berkiella aquae'.</title>
        <authorList>
            <person name="Mehari Y.T."/>
            <person name="Arivett B.A."/>
            <person name="Farone A.L."/>
            <person name="Gunderson J.H."/>
            <person name="Farone M.B."/>
        </authorList>
    </citation>
    <scope>NUCLEOTIDE SEQUENCE</scope>
    <source>
        <strain evidence="11">HT99</strain>
    </source>
</reference>
<dbReference type="InterPro" id="IPR013216">
    <property type="entry name" value="Methyltransf_11"/>
</dbReference>